<reference evidence="1 2" key="1">
    <citation type="submission" date="2015-03" db="EMBL/GenBank/DDBJ databases">
        <title>Genome sequence of Pseudoalteromonas aurantia.</title>
        <authorList>
            <person name="Xie B.-B."/>
            <person name="Rong J.-C."/>
            <person name="Qin Q.-L."/>
            <person name="Zhang Y.-Z."/>
        </authorList>
    </citation>
    <scope>NUCLEOTIDE SEQUENCE [LARGE SCALE GENOMIC DNA]</scope>
    <source>
        <strain evidence="1 2">208</strain>
    </source>
</reference>
<evidence type="ECO:0000313" key="2">
    <source>
        <dbReference type="Proteomes" id="UP000615755"/>
    </source>
</evidence>
<evidence type="ECO:0000313" key="1">
    <source>
        <dbReference type="EMBL" id="MBE0368084.1"/>
    </source>
</evidence>
<name>A0ABR9EAR5_9GAMM</name>
<dbReference type="EMBL" id="AQGV01000012">
    <property type="protein sequence ID" value="MBE0368084.1"/>
    <property type="molecule type" value="Genomic_DNA"/>
</dbReference>
<dbReference type="Proteomes" id="UP000615755">
    <property type="component" value="Unassembled WGS sequence"/>
</dbReference>
<comment type="caution">
    <text evidence="1">The sequence shown here is derived from an EMBL/GenBank/DDBJ whole genome shotgun (WGS) entry which is preliminary data.</text>
</comment>
<gene>
    <name evidence="1" type="ORF">PAUR_a1605</name>
</gene>
<sequence>MLEFTYQYIGKAYEQYLDKKIPSLAGYLQKLTLFRQL</sequence>
<organism evidence="1 2">
    <name type="scientific">Pseudoalteromonas aurantia 208</name>
    <dbReference type="NCBI Taxonomy" id="1314867"/>
    <lineage>
        <taxon>Bacteria</taxon>
        <taxon>Pseudomonadati</taxon>
        <taxon>Pseudomonadota</taxon>
        <taxon>Gammaproteobacteria</taxon>
        <taxon>Alteromonadales</taxon>
        <taxon>Pseudoalteromonadaceae</taxon>
        <taxon>Pseudoalteromonas</taxon>
    </lineage>
</organism>
<proteinExistence type="predicted"/>
<protein>
    <recommendedName>
        <fullName evidence="3">Orphan protein</fullName>
    </recommendedName>
</protein>
<keyword evidence="2" id="KW-1185">Reference proteome</keyword>
<evidence type="ECO:0008006" key="3">
    <source>
        <dbReference type="Google" id="ProtNLM"/>
    </source>
</evidence>
<accession>A0ABR9EAR5</accession>